<name>A0A841HH42_9GAMM</name>
<evidence type="ECO:0000256" key="2">
    <source>
        <dbReference type="ARBA" id="ARBA00007208"/>
    </source>
</evidence>
<evidence type="ECO:0000256" key="4">
    <source>
        <dbReference type="ARBA" id="ARBA00022448"/>
    </source>
</evidence>
<organism evidence="12 13">
    <name type="scientific">Povalibacter uvarum</name>
    <dbReference type="NCBI Taxonomy" id="732238"/>
    <lineage>
        <taxon>Bacteria</taxon>
        <taxon>Pseudomonadati</taxon>
        <taxon>Pseudomonadota</taxon>
        <taxon>Gammaproteobacteria</taxon>
        <taxon>Steroidobacterales</taxon>
        <taxon>Steroidobacteraceae</taxon>
        <taxon>Povalibacter</taxon>
    </lineage>
</organism>
<gene>
    <name evidence="12" type="ORF">HNQ60_000932</name>
</gene>
<evidence type="ECO:0000256" key="3">
    <source>
        <dbReference type="ARBA" id="ARBA00021563"/>
    </source>
</evidence>
<dbReference type="EMBL" id="JACHHZ010000001">
    <property type="protein sequence ID" value="MBB6092086.1"/>
    <property type="molecule type" value="Genomic_DNA"/>
</dbReference>
<proteinExistence type="inferred from homology"/>
<keyword evidence="13" id="KW-1185">Reference proteome</keyword>
<dbReference type="RefSeq" id="WP_184329838.1">
    <property type="nucleotide sequence ID" value="NZ_JACHHZ010000001.1"/>
</dbReference>
<evidence type="ECO:0000256" key="8">
    <source>
        <dbReference type="ARBA" id="ARBA00022927"/>
    </source>
</evidence>
<comment type="subcellular location">
    <subcellularLocation>
        <location evidence="1">Cell inner membrane</location>
    </subcellularLocation>
</comment>
<evidence type="ECO:0000256" key="10">
    <source>
        <dbReference type="ARBA" id="ARBA00030772"/>
    </source>
</evidence>
<keyword evidence="7 11" id="KW-0812">Transmembrane</keyword>
<dbReference type="GO" id="GO:0015627">
    <property type="term" value="C:type II protein secretion system complex"/>
    <property type="evidence" value="ECO:0007669"/>
    <property type="project" value="InterPro"/>
</dbReference>
<dbReference type="GO" id="GO:0005886">
    <property type="term" value="C:plasma membrane"/>
    <property type="evidence" value="ECO:0007669"/>
    <property type="project" value="UniProtKB-SubCell"/>
</dbReference>
<keyword evidence="8" id="KW-0653">Protein transport</keyword>
<evidence type="ECO:0000256" key="5">
    <source>
        <dbReference type="ARBA" id="ARBA00022475"/>
    </source>
</evidence>
<dbReference type="AlphaFoldDB" id="A0A841HH42"/>
<dbReference type="InterPro" id="IPR022792">
    <property type="entry name" value="T2SS_protein-GspN"/>
</dbReference>
<comment type="caution">
    <text evidence="12">The sequence shown here is derived from an EMBL/GenBank/DDBJ whole genome shotgun (WGS) entry which is preliminary data.</text>
</comment>
<evidence type="ECO:0000256" key="7">
    <source>
        <dbReference type="ARBA" id="ARBA00022692"/>
    </source>
</evidence>
<evidence type="ECO:0000256" key="9">
    <source>
        <dbReference type="ARBA" id="ARBA00023136"/>
    </source>
</evidence>
<dbReference type="Pfam" id="PF01203">
    <property type="entry name" value="T2SSN"/>
    <property type="match status" value="1"/>
</dbReference>
<evidence type="ECO:0000313" key="13">
    <source>
        <dbReference type="Proteomes" id="UP000588068"/>
    </source>
</evidence>
<accession>A0A841HH42</accession>
<keyword evidence="9 11" id="KW-0472">Membrane</keyword>
<dbReference type="GO" id="GO:0015628">
    <property type="term" value="P:protein secretion by the type II secretion system"/>
    <property type="evidence" value="ECO:0007669"/>
    <property type="project" value="InterPro"/>
</dbReference>
<evidence type="ECO:0000313" key="12">
    <source>
        <dbReference type="EMBL" id="MBB6092086.1"/>
    </source>
</evidence>
<keyword evidence="11" id="KW-1133">Transmembrane helix</keyword>
<evidence type="ECO:0000256" key="11">
    <source>
        <dbReference type="SAM" id="Phobius"/>
    </source>
</evidence>
<evidence type="ECO:0000256" key="6">
    <source>
        <dbReference type="ARBA" id="ARBA00022519"/>
    </source>
</evidence>
<comment type="similarity">
    <text evidence="2">Belongs to the GSP N family.</text>
</comment>
<protein>
    <recommendedName>
        <fullName evidence="3">Type II secretion system protein N</fullName>
    </recommendedName>
    <alternativeName>
        <fullName evidence="10">General secretion pathway protein N</fullName>
    </alternativeName>
</protein>
<dbReference type="Proteomes" id="UP000588068">
    <property type="component" value="Unassembled WGS sequence"/>
</dbReference>
<sequence>MKRIWPLAALGIVTYLVLVIVTLPASVILSRLPPPIAIAGVEGTAWNGRAQIVQIGPTQLGNVSWNLHALPLFIGRLSVDLKVARRDGFVETGLSVPMTGGKLTLTDLTASMPLSALPPSAAPGWTGTINAKMTKLVLENGWPVELDGTADVLDLTGPARRPANMGSYKVIFPPDAAGEELVGALSDQGGPMEIAGNIRLKPDRSYLIEGSIAARPEAGSSITDSLRFLGEPDAQGRRPFSLAGTM</sequence>
<keyword evidence="5" id="KW-1003">Cell membrane</keyword>
<keyword evidence="4" id="KW-0813">Transport</keyword>
<keyword evidence="6" id="KW-0997">Cell inner membrane</keyword>
<evidence type="ECO:0000256" key="1">
    <source>
        <dbReference type="ARBA" id="ARBA00004533"/>
    </source>
</evidence>
<reference evidence="12 13" key="1">
    <citation type="submission" date="2020-08" db="EMBL/GenBank/DDBJ databases">
        <title>Genomic Encyclopedia of Type Strains, Phase IV (KMG-IV): sequencing the most valuable type-strain genomes for metagenomic binning, comparative biology and taxonomic classification.</title>
        <authorList>
            <person name="Goeker M."/>
        </authorList>
    </citation>
    <scope>NUCLEOTIDE SEQUENCE [LARGE SCALE GENOMIC DNA]</scope>
    <source>
        <strain evidence="12 13">DSM 26723</strain>
    </source>
</reference>
<feature type="transmembrane region" description="Helical" evidence="11">
    <location>
        <begin position="7"/>
        <end position="29"/>
    </location>
</feature>